<proteinExistence type="predicted"/>
<evidence type="ECO:0000313" key="2">
    <source>
        <dbReference type="EMBL" id="SDW81839.1"/>
    </source>
</evidence>
<organism evidence="2 3">
    <name type="scientific">Albimonas donghaensis</name>
    <dbReference type="NCBI Taxonomy" id="356660"/>
    <lineage>
        <taxon>Bacteria</taxon>
        <taxon>Pseudomonadati</taxon>
        <taxon>Pseudomonadota</taxon>
        <taxon>Alphaproteobacteria</taxon>
        <taxon>Rhodobacterales</taxon>
        <taxon>Paracoccaceae</taxon>
        <taxon>Albimonas</taxon>
    </lineage>
</organism>
<feature type="region of interest" description="Disordered" evidence="1">
    <location>
        <begin position="1"/>
        <end position="21"/>
    </location>
</feature>
<dbReference type="STRING" id="356660.SAMN05444336_102432"/>
<keyword evidence="3" id="KW-1185">Reference proteome</keyword>
<dbReference type="AlphaFoldDB" id="A0A1H2WPB2"/>
<protein>
    <recommendedName>
        <fullName evidence="4">SseB protein N-terminal domain-containing protein</fullName>
    </recommendedName>
</protein>
<dbReference type="EMBL" id="FNMZ01000002">
    <property type="protein sequence ID" value="SDW81839.1"/>
    <property type="molecule type" value="Genomic_DNA"/>
</dbReference>
<accession>A0A1H2WPB2</accession>
<sequence length="312" mass="31917">MTDAHEPTSAPEIVVEPDAGADAETPLDRALRMAGGDAADGRAVDALMGSELLLLLEAPLQGDRMRPVILELEAGATALAFDAEARLAAFGGGSDYAEINGLALARLLGAQGVNLAVNPGVAPSELFHEAAALTWMAESAEAETRAEAARVGRLGPPRAATEALVAALDGRLAALATYLAEAWLVQAAAPEAPEAPADGADGADGKDGAEETAPTLLMILRERPGLDLAGKKALDMAAEARREAMVSALARSARLAAPEGPDFATMFVEETAPALAAARRFGLGFELPEPEAPRATGPSAPGMDPAKPPKLR</sequence>
<name>A0A1H2WPB2_9RHOB</name>
<evidence type="ECO:0000313" key="3">
    <source>
        <dbReference type="Proteomes" id="UP000199118"/>
    </source>
</evidence>
<dbReference type="OrthoDB" id="7831317at2"/>
<dbReference type="Proteomes" id="UP000199118">
    <property type="component" value="Unassembled WGS sequence"/>
</dbReference>
<feature type="region of interest" description="Disordered" evidence="1">
    <location>
        <begin position="286"/>
        <end position="312"/>
    </location>
</feature>
<evidence type="ECO:0000256" key="1">
    <source>
        <dbReference type="SAM" id="MobiDB-lite"/>
    </source>
</evidence>
<dbReference type="RefSeq" id="WP_092680678.1">
    <property type="nucleotide sequence ID" value="NZ_FNMZ01000002.1"/>
</dbReference>
<gene>
    <name evidence="2" type="ORF">SAMN05444336_102432</name>
</gene>
<reference evidence="2 3" key="1">
    <citation type="submission" date="2016-10" db="EMBL/GenBank/DDBJ databases">
        <authorList>
            <person name="de Groot N.N."/>
        </authorList>
    </citation>
    <scope>NUCLEOTIDE SEQUENCE [LARGE SCALE GENOMIC DNA]</scope>
    <source>
        <strain evidence="2 3">DSM 17890</strain>
    </source>
</reference>
<evidence type="ECO:0008006" key="4">
    <source>
        <dbReference type="Google" id="ProtNLM"/>
    </source>
</evidence>